<comment type="caution">
    <text evidence="1">The sequence shown here is derived from an EMBL/GenBank/DDBJ whole genome shotgun (WGS) entry which is preliminary data.</text>
</comment>
<organism evidence="1 2">
    <name type="scientific">Bauhinia variegata</name>
    <name type="common">Purple orchid tree</name>
    <name type="synonym">Phanera variegata</name>
    <dbReference type="NCBI Taxonomy" id="167791"/>
    <lineage>
        <taxon>Eukaryota</taxon>
        <taxon>Viridiplantae</taxon>
        <taxon>Streptophyta</taxon>
        <taxon>Embryophyta</taxon>
        <taxon>Tracheophyta</taxon>
        <taxon>Spermatophyta</taxon>
        <taxon>Magnoliopsida</taxon>
        <taxon>eudicotyledons</taxon>
        <taxon>Gunneridae</taxon>
        <taxon>Pentapetalae</taxon>
        <taxon>rosids</taxon>
        <taxon>fabids</taxon>
        <taxon>Fabales</taxon>
        <taxon>Fabaceae</taxon>
        <taxon>Cercidoideae</taxon>
        <taxon>Cercideae</taxon>
        <taxon>Bauhiniinae</taxon>
        <taxon>Bauhinia</taxon>
    </lineage>
</organism>
<dbReference type="Proteomes" id="UP000828941">
    <property type="component" value="Chromosome 11"/>
</dbReference>
<gene>
    <name evidence="1" type="ORF">L6164_027857</name>
</gene>
<evidence type="ECO:0000313" key="2">
    <source>
        <dbReference type="Proteomes" id="UP000828941"/>
    </source>
</evidence>
<accession>A0ACB9LVU8</accession>
<sequence>MSNPSAVLHLRWRILALVLLVNQSYGLNKDGSLLLSFKYSVLSDPTLVLGNWNYSDRTPCSWNGATCADISGEGATNAEARVIGLSLPNSQLLGSIPNDLGLIEHLQILDLSNNSLNGSLPSSLFQASQLQFLSLSNNLISGEVPDSIVQLRNLQFLNLSDNVLAGKIPTNLANMQNLTAAALNNNYLSGGLPSGFQTLHVLDLSSNLINGSLPTDFGGAYLRYMNISYNRIYGEIPAEFAEKIPGNATLDLSFNNLTGEIPDSIVFTSQQPKSFAGNPDLCGEPTNNSCPNPFLPSSPPNVSGHSSPPAFAAIPKTINSPPDSATPPESANGSSQQKQNGLRRGTIIGIVVGDVVGIGVLALIFLYVYRLKRKNAESATKKKAIAANSDWSSSSSESRGFTRWSCLLKRTEEEESSESRECSDSDVEEQHTHKGHENQRQQLAEENKKGTLVTVEGEKELETETLLKASAFILGATGSSIMYKAVLEDGTALAVRRIGESSVERFKDFENQVRVVAKLMHPNLVRIRGFYWGNDEKLIIYDFVPNGSLANVRYRKVGSSPCHLPWEVRLKIAKGVARGLAYLHEKKHVHGNLKPSNILLDNDMEPKIGNFGLERIVTGDTSYKAGRSARIFGSKRSTASSDSFQDITFGPSPSPSPSTIGVVSPYHAPECLRNVKPNPKWDVCSFGVMFLELLTGKVVALDDMGQGPGLFVDDKNRVLRMADVTIRADMEGKEESLLAWFKLGYSCVSPIPQKRPPMKEVLQILEKIPSSSSFSSSLYCYGH</sequence>
<protein>
    <submittedName>
        <fullName evidence="1">Uncharacterized protein</fullName>
    </submittedName>
</protein>
<dbReference type="EMBL" id="CM039436">
    <property type="protein sequence ID" value="KAI4315004.1"/>
    <property type="molecule type" value="Genomic_DNA"/>
</dbReference>
<proteinExistence type="predicted"/>
<keyword evidence="2" id="KW-1185">Reference proteome</keyword>
<evidence type="ECO:0000313" key="1">
    <source>
        <dbReference type="EMBL" id="KAI4315004.1"/>
    </source>
</evidence>
<reference evidence="1 2" key="1">
    <citation type="journal article" date="2022" name="DNA Res.">
        <title>Chromosomal-level genome assembly of the orchid tree Bauhinia variegata (Leguminosae; Cercidoideae) supports the allotetraploid origin hypothesis of Bauhinia.</title>
        <authorList>
            <person name="Zhong Y."/>
            <person name="Chen Y."/>
            <person name="Zheng D."/>
            <person name="Pang J."/>
            <person name="Liu Y."/>
            <person name="Luo S."/>
            <person name="Meng S."/>
            <person name="Qian L."/>
            <person name="Wei D."/>
            <person name="Dai S."/>
            <person name="Zhou R."/>
        </authorList>
    </citation>
    <scope>NUCLEOTIDE SEQUENCE [LARGE SCALE GENOMIC DNA]</scope>
    <source>
        <strain evidence="1">BV-YZ2020</strain>
    </source>
</reference>
<name>A0ACB9LVU8_BAUVA</name>